<dbReference type="EMBL" id="PDUD01000029">
    <property type="protein sequence ID" value="PHN03830.1"/>
    <property type="molecule type" value="Genomic_DNA"/>
</dbReference>
<keyword evidence="2" id="KW-1185">Reference proteome</keyword>
<dbReference type="OrthoDB" id="839590at2"/>
<evidence type="ECO:0000313" key="2">
    <source>
        <dbReference type="Proteomes" id="UP000223913"/>
    </source>
</evidence>
<reference evidence="1 2" key="1">
    <citation type="submission" date="2017-10" db="EMBL/GenBank/DDBJ databases">
        <title>The draft genome sequence of Lewinella nigricans NBRC 102662.</title>
        <authorList>
            <person name="Wang K."/>
        </authorList>
    </citation>
    <scope>NUCLEOTIDE SEQUENCE [LARGE SCALE GENOMIC DNA]</scope>
    <source>
        <strain evidence="1 2">NBRC 102662</strain>
    </source>
</reference>
<gene>
    <name evidence="1" type="ORF">CRP01_25120</name>
</gene>
<protein>
    <submittedName>
        <fullName evidence="1">Uncharacterized protein</fullName>
    </submittedName>
</protein>
<proteinExistence type="predicted"/>
<name>A0A2D0N610_FLAN2</name>
<comment type="caution">
    <text evidence="1">The sequence shown here is derived from an EMBL/GenBank/DDBJ whole genome shotgun (WGS) entry which is preliminary data.</text>
</comment>
<dbReference type="RefSeq" id="WP_099152863.1">
    <property type="nucleotide sequence ID" value="NZ_PDUD01000029.1"/>
</dbReference>
<sequence>MEDYDPKAFLLFGLQHFGLPVNTHEGNMVYLAGGYQIEIEGKSLFKLMQNGQVIGPFGGVEALCSFLKQDMALNQNE</sequence>
<dbReference type="AlphaFoldDB" id="A0A2D0N610"/>
<evidence type="ECO:0000313" key="1">
    <source>
        <dbReference type="EMBL" id="PHN03830.1"/>
    </source>
</evidence>
<dbReference type="Proteomes" id="UP000223913">
    <property type="component" value="Unassembled WGS sequence"/>
</dbReference>
<organism evidence="1 2">
    <name type="scientific">Flavilitoribacter nigricans (strain ATCC 23147 / DSM 23189 / NBRC 102662 / NCIMB 1420 / SS-2)</name>
    <name type="common">Lewinella nigricans</name>
    <dbReference type="NCBI Taxonomy" id="1122177"/>
    <lineage>
        <taxon>Bacteria</taxon>
        <taxon>Pseudomonadati</taxon>
        <taxon>Bacteroidota</taxon>
        <taxon>Saprospiria</taxon>
        <taxon>Saprospirales</taxon>
        <taxon>Lewinellaceae</taxon>
        <taxon>Flavilitoribacter</taxon>
    </lineage>
</organism>
<accession>A0A2D0N610</accession>